<dbReference type="NCBIfam" id="TIGR00254">
    <property type="entry name" value="GGDEF"/>
    <property type="match status" value="1"/>
</dbReference>
<dbReference type="Proteomes" id="UP000540989">
    <property type="component" value="Unassembled WGS sequence"/>
</dbReference>
<name>A0A7W8E6P7_9BACT</name>
<gene>
    <name evidence="3" type="ORF">HDF16_005295</name>
</gene>
<keyword evidence="1" id="KW-0472">Membrane</keyword>
<evidence type="ECO:0000256" key="1">
    <source>
        <dbReference type="SAM" id="Phobius"/>
    </source>
</evidence>
<evidence type="ECO:0000259" key="2">
    <source>
        <dbReference type="PROSITE" id="PS50887"/>
    </source>
</evidence>
<dbReference type="PROSITE" id="PS50887">
    <property type="entry name" value="GGDEF"/>
    <property type="match status" value="1"/>
</dbReference>
<dbReference type="Pfam" id="PF00990">
    <property type="entry name" value="GGDEF"/>
    <property type="match status" value="1"/>
</dbReference>
<dbReference type="SMART" id="SM00267">
    <property type="entry name" value="GGDEF"/>
    <property type="match status" value="1"/>
</dbReference>
<dbReference type="SUPFAM" id="SSF55073">
    <property type="entry name" value="Nucleotide cyclase"/>
    <property type="match status" value="1"/>
</dbReference>
<dbReference type="PANTHER" id="PTHR46663:SF2">
    <property type="entry name" value="GGDEF DOMAIN-CONTAINING PROTEIN"/>
    <property type="match status" value="1"/>
</dbReference>
<evidence type="ECO:0000313" key="4">
    <source>
        <dbReference type="Proteomes" id="UP000540989"/>
    </source>
</evidence>
<dbReference type="AlphaFoldDB" id="A0A7W8E6P7"/>
<dbReference type="Gene3D" id="3.30.70.270">
    <property type="match status" value="1"/>
</dbReference>
<sequence>MRSTKPRLDKVKQLRHLSSAEAERLIPVKLTGIVTDLSGYKNSFFFQDPTGGISVDRTDSADVHAGDMVEIVGTSGPGLFAPVVLASKVTVTGHSPPPPTHRFTYGDLFGGAQDSQWVEIEGIVHTAKVEEVDEHTLLDLRLDIGGGSVNVLLQDFAGVDIAHLVDARIRLRGVCATDFNQKKQFVGLDLYVPSPKFMKVLEAARTDTFAGPAMPIGNALQFGQAQHRVKVSGVSTYQSSDRGIYLQNGNDGIRIHAIAAQFIGADRQVDAVGFPVVGEYGPFLEDALIRERGPAIPVVPLRIEARNVITQNGDFYQVPYDQQLVQIQGLVEESHIAGSKRVLILRDGNEVFEASLPLSGRDSASVTAIGSLLLLTGICVVHADLDRSPVSFEILMKSARDIVILSRASWWTAAHTLAMLAALMGLTIAIILWVVILRNRVKHQTNVIRQSEDRFRHLAQHDYLTGLPNRLMLEEHITHCLQVCAAEHTLAAVFTIDIDYFKKINDTHGHIVGDECLKIVASRLRGTVRKLDVIARIGGEEFILIVGSLRAPQTASEIACELLLLFQETVSIQGTQIPLTISIGGALYPADGTDSASLRRMSDQALYQAKQSGRNRAVFINPSIFHINSELLCQT</sequence>
<keyword evidence="1" id="KW-1133">Transmembrane helix</keyword>
<evidence type="ECO:0000313" key="3">
    <source>
        <dbReference type="EMBL" id="MBB5060559.1"/>
    </source>
</evidence>
<dbReference type="CDD" id="cd01949">
    <property type="entry name" value="GGDEF"/>
    <property type="match status" value="1"/>
</dbReference>
<dbReference type="GO" id="GO:0003824">
    <property type="term" value="F:catalytic activity"/>
    <property type="evidence" value="ECO:0007669"/>
    <property type="project" value="UniProtKB-ARBA"/>
</dbReference>
<feature type="transmembrane region" description="Helical" evidence="1">
    <location>
        <begin position="413"/>
        <end position="436"/>
    </location>
</feature>
<dbReference type="FunFam" id="3.30.70.270:FF:000001">
    <property type="entry name" value="Diguanylate cyclase domain protein"/>
    <property type="match status" value="1"/>
</dbReference>
<dbReference type="InterPro" id="IPR029787">
    <property type="entry name" value="Nucleotide_cyclase"/>
</dbReference>
<dbReference type="InterPro" id="IPR052163">
    <property type="entry name" value="DGC-Regulatory_Protein"/>
</dbReference>
<dbReference type="PANTHER" id="PTHR46663">
    <property type="entry name" value="DIGUANYLATE CYCLASE DGCT-RELATED"/>
    <property type="match status" value="1"/>
</dbReference>
<dbReference type="InterPro" id="IPR000160">
    <property type="entry name" value="GGDEF_dom"/>
</dbReference>
<reference evidence="3 4" key="1">
    <citation type="submission" date="2020-08" db="EMBL/GenBank/DDBJ databases">
        <title>Genomic Encyclopedia of Type Strains, Phase IV (KMG-V): Genome sequencing to study the core and pangenomes of soil and plant-associated prokaryotes.</title>
        <authorList>
            <person name="Whitman W."/>
        </authorList>
    </citation>
    <scope>NUCLEOTIDE SEQUENCE [LARGE SCALE GENOMIC DNA]</scope>
    <source>
        <strain evidence="3 4">M8UP14</strain>
    </source>
</reference>
<dbReference type="EMBL" id="JACHIP010000015">
    <property type="protein sequence ID" value="MBB5060559.1"/>
    <property type="molecule type" value="Genomic_DNA"/>
</dbReference>
<dbReference type="InterPro" id="IPR043128">
    <property type="entry name" value="Rev_trsase/Diguanyl_cyclase"/>
</dbReference>
<accession>A0A7W8E6P7</accession>
<keyword evidence="1" id="KW-0812">Transmembrane</keyword>
<protein>
    <submittedName>
        <fullName evidence="3">Diguanylate cyclase (GGDEF)-like protein</fullName>
    </submittedName>
</protein>
<feature type="domain" description="GGDEF" evidence="2">
    <location>
        <begin position="489"/>
        <end position="622"/>
    </location>
</feature>
<proteinExistence type="predicted"/>
<keyword evidence="4" id="KW-1185">Reference proteome</keyword>
<organism evidence="3 4">
    <name type="scientific">Granulicella aggregans</name>
    <dbReference type="NCBI Taxonomy" id="474949"/>
    <lineage>
        <taxon>Bacteria</taxon>
        <taxon>Pseudomonadati</taxon>
        <taxon>Acidobacteriota</taxon>
        <taxon>Terriglobia</taxon>
        <taxon>Terriglobales</taxon>
        <taxon>Acidobacteriaceae</taxon>
        <taxon>Granulicella</taxon>
    </lineage>
</organism>
<comment type="caution">
    <text evidence="3">The sequence shown here is derived from an EMBL/GenBank/DDBJ whole genome shotgun (WGS) entry which is preliminary data.</text>
</comment>